<dbReference type="EMBL" id="STGU01000005">
    <property type="protein sequence ID" value="THV36073.1"/>
    <property type="molecule type" value="Genomic_DNA"/>
</dbReference>
<feature type="transmembrane region" description="Helical" evidence="7">
    <location>
        <begin position="92"/>
        <end position="109"/>
    </location>
</feature>
<evidence type="ECO:0000256" key="6">
    <source>
        <dbReference type="SAM" id="MobiDB-lite"/>
    </source>
</evidence>
<dbReference type="Pfam" id="PF03772">
    <property type="entry name" value="Competence"/>
    <property type="match status" value="1"/>
</dbReference>
<sequence length="830" mass="88092">MVDVAERQGGGELVPAERLARTDSLRPLDPRPPQHLTGAGLVVKVRDRLARLHLAVRRSVSEEVHHGHLFLFVPVCLGAGAALWFSIESPPAAIVLGSALALLAIAFLLAARDTVVHAAVGGACLLVAGMLCAEWETRRLATVILDQPLVTTVSGVVERREQGAAGEWRYTLRITSTVDPTVRRPPLRANLLARSRHVPATIGDRLTGRARLSPPSGPALPGLNDFAFQSYFSGIGAVGFFLGPPRREPADAAVEPSLFIRFDATLFSLRDRISNRIRSILPGDPGAFAASIITGERRSMSEEATEALRVSGLAHITAISGLNMALAAGIFFVGLRGLLSLAPVLAARYPNKKIAAVGALLATTGYVLISGYQVSALRAYLMTAIMLVAVLFDRPAISLRNLALAATAILCLQPSTVMGPSFQMSFAATAGLIAGYAGWRARPRAILPPARGLGWRVAAGGAAFVGGTLATSLIGGLATAVFAITHFHRLSTHGLEANLAAMPLISLVVMPAGFIAMLLMPFGLDAPFFWIMGQGLELVLKVAHTVAGWGGGYVFPRLPLWFLPGTVVGMLLLTLLRTRLKHAGTALIAVTVAAAWLAAPRPNGELLISEDARLVGVWTGTGETSGFATNRLRPPAFVFDQWKPVLGLEAATAPRMLTETLPPAPDWRIGEEWTDVQTREAEAAFDRLTSAAQATRFVCIKQACVLKLSTGKRLITIDRPDLAGLACDRASIVVLAGRTRMTACRSGATLFSQTSLRASGAVEVFGLDENPDELTVMPSFDGAPRPWTAHRLYDWRTASTASRHGNPSRGQGPTEPAPPTSAADLSDSGE</sequence>
<dbReference type="AlphaFoldDB" id="A0A4S8PWP4"/>
<keyword evidence="3 7" id="KW-0812">Transmembrane</keyword>
<feature type="transmembrane region" description="Helical" evidence="7">
    <location>
        <begin position="583"/>
        <end position="599"/>
    </location>
</feature>
<dbReference type="NCBIfam" id="TIGR00360">
    <property type="entry name" value="ComEC_N-term"/>
    <property type="match status" value="1"/>
</dbReference>
<gene>
    <name evidence="10" type="ORF">FAA86_11665</name>
</gene>
<comment type="caution">
    <text evidence="10">The sequence shown here is derived from an EMBL/GenBank/DDBJ whole genome shotgun (WGS) entry which is preliminary data.</text>
</comment>
<feature type="transmembrane region" description="Helical" evidence="7">
    <location>
        <begin position="460"/>
        <end position="487"/>
    </location>
</feature>
<feature type="transmembrane region" description="Helical" evidence="7">
    <location>
        <begin position="558"/>
        <end position="576"/>
    </location>
</feature>
<accession>A0A4S8PWP4</accession>
<feature type="transmembrane region" description="Helical" evidence="7">
    <location>
        <begin position="307"/>
        <end position="334"/>
    </location>
</feature>
<dbReference type="Proteomes" id="UP000307378">
    <property type="component" value="Unassembled WGS sequence"/>
</dbReference>
<feature type="region of interest" description="Disordered" evidence="6">
    <location>
        <begin position="798"/>
        <end position="830"/>
    </location>
</feature>
<evidence type="ECO:0000256" key="1">
    <source>
        <dbReference type="ARBA" id="ARBA00004651"/>
    </source>
</evidence>
<evidence type="ECO:0000259" key="8">
    <source>
        <dbReference type="Pfam" id="PF03772"/>
    </source>
</evidence>
<evidence type="ECO:0000256" key="2">
    <source>
        <dbReference type="ARBA" id="ARBA00022475"/>
    </source>
</evidence>
<evidence type="ECO:0000313" key="11">
    <source>
        <dbReference type="Proteomes" id="UP000307378"/>
    </source>
</evidence>
<dbReference type="InterPro" id="IPR004477">
    <property type="entry name" value="ComEC_N"/>
</dbReference>
<dbReference type="PANTHER" id="PTHR30619:SF1">
    <property type="entry name" value="RECOMBINATION PROTEIN 2"/>
    <property type="match status" value="1"/>
</dbReference>
<keyword evidence="4 7" id="KW-1133">Transmembrane helix</keyword>
<feature type="transmembrane region" description="Helical" evidence="7">
    <location>
        <begin position="354"/>
        <end position="372"/>
    </location>
</feature>
<comment type="subcellular location">
    <subcellularLocation>
        <location evidence="1">Cell membrane</location>
        <topology evidence="1">Multi-pass membrane protein</topology>
    </subcellularLocation>
</comment>
<feature type="domain" description="DUF4131" evidence="9">
    <location>
        <begin position="90"/>
        <end position="241"/>
    </location>
</feature>
<feature type="transmembrane region" description="Helical" evidence="7">
    <location>
        <begin position="67"/>
        <end position="85"/>
    </location>
</feature>
<evidence type="ECO:0000256" key="3">
    <source>
        <dbReference type="ARBA" id="ARBA00022692"/>
    </source>
</evidence>
<proteinExistence type="predicted"/>
<dbReference type="PANTHER" id="PTHR30619">
    <property type="entry name" value="DNA INTERNALIZATION/COMPETENCE PROTEIN COMEC/REC2"/>
    <property type="match status" value="1"/>
</dbReference>
<feature type="compositionally biased region" description="Polar residues" evidence="6">
    <location>
        <begin position="798"/>
        <end position="811"/>
    </location>
</feature>
<evidence type="ECO:0000256" key="4">
    <source>
        <dbReference type="ARBA" id="ARBA00022989"/>
    </source>
</evidence>
<evidence type="ECO:0000256" key="7">
    <source>
        <dbReference type="SAM" id="Phobius"/>
    </source>
</evidence>
<feature type="domain" description="ComEC/Rec2-related protein" evidence="8">
    <location>
        <begin position="292"/>
        <end position="579"/>
    </location>
</feature>
<evidence type="ECO:0000313" key="10">
    <source>
        <dbReference type="EMBL" id="THV36073.1"/>
    </source>
</evidence>
<name>A0A4S8PWP4_9HYPH</name>
<keyword evidence="2" id="KW-1003">Cell membrane</keyword>
<evidence type="ECO:0000259" key="9">
    <source>
        <dbReference type="Pfam" id="PF13567"/>
    </source>
</evidence>
<keyword evidence="5 7" id="KW-0472">Membrane</keyword>
<evidence type="ECO:0000256" key="5">
    <source>
        <dbReference type="ARBA" id="ARBA00023136"/>
    </source>
</evidence>
<dbReference type="InterPro" id="IPR025405">
    <property type="entry name" value="DUF4131"/>
</dbReference>
<organism evidence="10 11">
    <name type="scientific">Rhizobium rosettiformans W3</name>
    <dbReference type="NCBI Taxonomy" id="538378"/>
    <lineage>
        <taxon>Bacteria</taxon>
        <taxon>Pseudomonadati</taxon>
        <taxon>Pseudomonadota</taxon>
        <taxon>Alphaproteobacteria</taxon>
        <taxon>Hyphomicrobiales</taxon>
        <taxon>Rhizobiaceae</taxon>
        <taxon>Rhizobium/Agrobacterium group</taxon>
        <taxon>Rhizobium</taxon>
    </lineage>
</organism>
<protein>
    <submittedName>
        <fullName evidence="10">ComEC family competence protein</fullName>
    </submittedName>
</protein>
<dbReference type="GO" id="GO:0005886">
    <property type="term" value="C:plasma membrane"/>
    <property type="evidence" value="ECO:0007669"/>
    <property type="project" value="UniProtKB-SubCell"/>
</dbReference>
<feature type="transmembrane region" description="Helical" evidence="7">
    <location>
        <begin position="499"/>
        <end position="520"/>
    </location>
</feature>
<dbReference type="InterPro" id="IPR052159">
    <property type="entry name" value="Competence_DNA_uptake"/>
</dbReference>
<reference evidence="10 11" key="1">
    <citation type="submission" date="2019-04" db="EMBL/GenBank/DDBJ databases">
        <title>genome sequence of strain W3.</title>
        <authorList>
            <person name="Gao J."/>
            <person name="Sun J."/>
        </authorList>
    </citation>
    <scope>NUCLEOTIDE SEQUENCE [LARGE SCALE GENOMIC DNA]</scope>
    <source>
        <strain evidence="10 11">W3</strain>
    </source>
</reference>
<dbReference type="Pfam" id="PF13567">
    <property type="entry name" value="DUF4131"/>
    <property type="match status" value="1"/>
</dbReference>